<dbReference type="GO" id="GO:0016747">
    <property type="term" value="F:acyltransferase activity, transferring groups other than amino-acyl groups"/>
    <property type="evidence" value="ECO:0007669"/>
    <property type="project" value="InterPro"/>
</dbReference>
<dbReference type="PROSITE" id="PS51186">
    <property type="entry name" value="GNAT"/>
    <property type="match status" value="1"/>
</dbReference>
<evidence type="ECO:0000313" key="2">
    <source>
        <dbReference type="EMBL" id="SKC82950.1"/>
    </source>
</evidence>
<keyword evidence="2" id="KW-0808">Transferase</keyword>
<keyword evidence="3" id="KW-1185">Reference proteome</keyword>
<proteinExistence type="predicted"/>
<dbReference type="InterPro" id="IPR016181">
    <property type="entry name" value="Acyl_CoA_acyltransferase"/>
</dbReference>
<protein>
    <submittedName>
        <fullName evidence="2">Acetyltransferase (GNAT) domain-containing protein</fullName>
    </submittedName>
</protein>
<accession>A0A1T5M400</accession>
<dbReference type="OrthoDB" id="5570877at2"/>
<reference evidence="2 3" key="1">
    <citation type="submission" date="2017-02" db="EMBL/GenBank/DDBJ databases">
        <authorList>
            <person name="Peterson S.W."/>
        </authorList>
    </citation>
    <scope>NUCLEOTIDE SEQUENCE [LARGE SCALE GENOMIC DNA]</scope>
    <source>
        <strain evidence="2 3">DSM 25262</strain>
    </source>
</reference>
<evidence type="ECO:0000313" key="3">
    <source>
        <dbReference type="Proteomes" id="UP000190961"/>
    </source>
</evidence>
<dbReference type="InterPro" id="IPR000182">
    <property type="entry name" value="GNAT_dom"/>
</dbReference>
<dbReference type="EMBL" id="FUZU01000003">
    <property type="protein sequence ID" value="SKC82950.1"/>
    <property type="molecule type" value="Genomic_DNA"/>
</dbReference>
<dbReference type="Pfam" id="PF13527">
    <property type="entry name" value="Acetyltransf_9"/>
    <property type="match status" value="1"/>
</dbReference>
<dbReference type="RefSeq" id="WP_079688862.1">
    <property type="nucleotide sequence ID" value="NZ_FUZU01000003.1"/>
</dbReference>
<name>A0A1T5M400_9BACT</name>
<dbReference type="CDD" id="cd04301">
    <property type="entry name" value="NAT_SF"/>
    <property type="match status" value="1"/>
</dbReference>
<dbReference type="AlphaFoldDB" id="A0A1T5M400"/>
<sequence>MEIRTATEHDIPLIVELLKKSLGEELMPKSKEYWQWKHIDNPFGKSPVILAFENDTLVGVRAFMRWQWRSAGQIFEAVRAVDTATHPDYQGRGIFKKLTLELLDYCAREKWHFVFNTPNNSSKPGYLKMGWKEAGKLPISIPIVHPFSIALNMSRLKRSSIKINDSCQELHLQHSGLEELLKQNAARCKDQIITSHSVHSLQWRYQDVPVAQYFTRALQTGEKLNVLLVYRLKSSKAGNELRVTDIFMDADKYRAEVRAMVKELVKLHAADYVTVSGLNSWLNGAGPYLRKLPVGPIVTVRNITFDAANTLLNFHGWGPSVGDLELF</sequence>
<feature type="domain" description="N-acetyltransferase" evidence="1">
    <location>
        <begin position="1"/>
        <end position="158"/>
    </location>
</feature>
<evidence type="ECO:0000259" key="1">
    <source>
        <dbReference type="PROSITE" id="PS51186"/>
    </source>
</evidence>
<gene>
    <name evidence="2" type="ORF">SAMN05660236_4326</name>
</gene>
<dbReference type="STRING" id="688867.SAMN05660236_4326"/>
<dbReference type="SUPFAM" id="SSF55729">
    <property type="entry name" value="Acyl-CoA N-acyltransferases (Nat)"/>
    <property type="match status" value="1"/>
</dbReference>
<dbReference type="Gene3D" id="3.40.630.30">
    <property type="match status" value="1"/>
</dbReference>
<organism evidence="2 3">
    <name type="scientific">Ohtaekwangia koreensis</name>
    <dbReference type="NCBI Taxonomy" id="688867"/>
    <lineage>
        <taxon>Bacteria</taxon>
        <taxon>Pseudomonadati</taxon>
        <taxon>Bacteroidota</taxon>
        <taxon>Cytophagia</taxon>
        <taxon>Cytophagales</taxon>
        <taxon>Fulvivirgaceae</taxon>
        <taxon>Ohtaekwangia</taxon>
    </lineage>
</organism>
<dbReference type="Proteomes" id="UP000190961">
    <property type="component" value="Unassembled WGS sequence"/>
</dbReference>